<comment type="subcellular location">
    <subcellularLocation>
        <location evidence="1">Membrane</location>
        <topology evidence="1">Multi-pass membrane protein</topology>
    </subcellularLocation>
</comment>
<dbReference type="InterPro" id="IPR049174">
    <property type="entry name" value="Beta-AFase-like"/>
</dbReference>
<protein>
    <submittedName>
        <fullName evidence="8">Uncharacterized protein</fullName>
    </submittedName>
</protein>
<name>A0A7C9NFI6_9ACTN</name>
<evidence type="ECO:0000259" key="7">
    <source>
        <dbReference type="Pfam" id="PF20737"/>
    </source>
</evidence>
<sequence>MSSPSSTAPGAAALAGWAYAAPTAVIVAVLFVAPLVLVVVMSLRRWPLLGPARPNFPADYTKIPDDPLFLDSVLFTLRYTVIITILLSAVALGLALLVQDRRPRVGFFRTAFFLPGAVGFYNPLQVRVAGEVTSGVSPRADGGLRASWRAVSCCPTNLARTFAALPAYVATGTDAGLQLHHPTSARVEHDGFVVEVDTEMPWRGAATLRVVQAPDRLRVLSLRLPIWAGGGTAEWCRVWAPGEEVSVDLRMTPRWVEPDPRIDALRGCVAVERGPLVYCAESPGDQPPLTRITVDTSRASEVVDEEIAVSATLTSAEDQPWPYGPRPRAEAEAISLRLRPYYQWGNHGPATMRVWLPKG</sequence>
<organism evidence="8 9">
    <name type="scientific">Herbidospora solisilvae</name>
    <dbReference type="NCBI Taxonomy" id="2696284"/>
    <lineage>
        <taxon>Bacteria</taxon>
        <taxon>Bacillati</taxon>
        <taxon>Actinomycetota</taxon>
        <taxon>Actinomycetes</taxon>
        <taxon>Streptosporangiales</taxon>
        <taxon>Streptosporangiaceae</taxon>
        <taxon>Herbidospora</taxon>
    </lineage>
</organism>
<evidence type="ECO:0000256" key="4">
    <source>
        <dbReference type="ARBA" id="ARBA00023136"/>
    </source>
</evidence>
<dbReference type="Pfam" id="PF20737">
    <property type="entry name" value="Glyco_hydro127C"/>
    <property type="match status" value="1"/>
</dbReference>
<dbReference type="EMBL" id="WXEW01000005">
    <property type="protein sequence ID" value="NAS23655.1"/>
    <property type="molecule type" value="Genomic_DNA"/>
</dbReference>
<dbReference type="RefSeq" id="WP_161480914.1">
    <property type="nucleotide sequence ID" value="NZ_WXEW01000005.1"/>
</dbReference>
<dbReference type="InterPro" id="IPR049046">
    <property type="entry name" value="Beta-AFase-like_GH127_middle"/>
</dbReference>
<gene>
    <name evidence="8" type="ORF">GT755_18380</name>
</gene>
<comment type="caution">
    <text evidence="8">The sequence shown here is derived from an EMBL/GenBank/DDBJ whole genome shotgun (WGS) entry which is preliminary data.</text>
</comment>
<evidence type="ECO:0000313" key="8">
    <source>
        <dbReference type="EMBL" id="NAS23655.1"/>
    </source>
</evidence>
<evidence type="ECO:0000256" key="3">
    <source>
        <dbReference type="ARBA" id="ARBA00022989"/>
    </source>
</evidence>
<evidence type="ECO:0000256" key="1">
    <source>
        <dbReference type="ARBA" id="ARBA00004141"/>
    </source>
</evidence>
<evidence type="ECO:0000313" key="9">
    <source>
        <dbReference type="Proteomes" id="UP000479526"/>
    </source>
</evidence>
<keyword evidence="9" id="KW-1185">Reference proteome</keyword>
<dbReference type="Pfam" id="PF20736">
    <property type="entry name" value="Glyco_hydro127M"/>
    <property type="match status" value="1"/>
</dbReference>
<dbReference type="SUPFAM" id="SSF161098">
    <property type="entry name" value="MetI-like"/>
    <property type="match status" value="1"/>
</dbReference>
<feature type="domain" description="Non-reducing end beta-L-arabinofuranosidase-like GH127 C-terminal" evidence="7">
    <location>
        <begin position="253"/>
        <end position="357"/>
    </location>
</feature>
<evidence type="ECO:0000256" key="5">
    <source>
        <dbReference type="SAM" id="Phobius"/>
    </source>
</evidence>
<dbReference type="Proteomes" id="UP000479526">
    <property type="component" value="Unassembled WGS sequence"/>
</dbReference>
<dbReference type="AlphaFoldDB" id="A0A7C9NFI6"/>
<feature type="domain" description="Non-reducing end beta-L-arabinofuranosidase-like GH127 middle" evidence="6">
    <location>
        <begin position="178"/>
        <end position="231"/>
    </location>
</feature>
<dbReference type="PANTHER" id="PTHR43465:SF2">
    <property type="entry name" value="DUF1680 DOMAIN PROTEIN (AFU_ORTHOLOGUE AFUA_1G08910)"/>
    <property type="match status" value="1"/>
</dbReference>
<dbReference type="Gene3D" id="1.10.3720.10">
    <property type="entry name" value="MetI-like"/>
    <property type="match status" value="1"/>
</dbReference>
<keyword evidence="2 5" id="KW-0812">Transmembrane</keyword>
<reference evidence="8 9" key="1">
    <citation type="submission" date="2020-01" db="EMBL/GenBank/DDBJ databases">
        <title>Herbidospora sp. NEAU-GS84 nov., a novel actinomycete isolated from soil.</title>
        <authorList>
            <person name="Han L."/>
        </authorList>
    </citation>
    <scope>NUCLEOTIDE SEQUENCE [LARGE SCALE GENOMIC DNA]</scope>
    <source>
        <strain evidence="8 9">NEAU-GS84</strain>
    </source>
</reference>
<accession>A0A7C9NFI6</accession>
<feature type="transmembrane region" description="Helical" evidence="5">
    <location>
        <begin position="12"/>
        <end position="41"/>
    </location>
</feature>
<evidence type="ECO:0000259" key="6">
    <source>
        <dbReference type="Pfam" id="PF20736"/>
    </source>
</evidence>
<dbReference type="PANTHER" id="PTHR43465">
    <property type="entry name" value="DUF1680 DOMAIN PROTEIN (AFU_ORTHOLOGUE AFUA_1G08910)"/>
    <property type="match status" value="1"/>
</dbReference>
<dbReference type="GO" id="GO:0016020">
    <property type="term" value="C:membrane"/>
    <property type="evidence" value="ECO:0007669"/>
    <property type="project" value="UniProtKB-SubCell"/>
</dbReference>
<evidence type="ECO:0000256" key="2">
    <source>
        <dbReference type="ARBA" id="ARBA00022692"/>
    </source>
</evidence>
<keyword evidence="4 5" id="KW-0472">Membrane</keyword>
<feature type="transmembrane region" description="Helical" evidence="5">
    <location>
        <begin position="77"/>
        <end position="98"/>
    </location>
</feature>
<dbReference type="InterPro" id="IPR035906">
    <property type="entry name" value="MetI-like_sf"/>
</dbReference>
<proteinExistence type="predicted"/>
<keyword evidence="3 5" id="KW-1133">Transmembrane helix</keyword>
<dbReference type="InterPro" id="IPR049049">
    <property type="entry name" value="Beta-AFase-like_GH127_C"/>
</dbReference>